<reference evidence="1" key="1">
    <citation type="submission" date="2021-05" db="EMBL/GenBank/DDBJ databases">
        <authorList>
            <person name="Alioto T."/>
            <person name="Alioto T."/>
            <person name="Gomez Garrido J."/>
        </authorList>
    </citation>
    <scope>NUCLEOTIDE SEQUENCE</scope>
</reference>
<protein>
    <submittedName>
        <fullName evidence="1">Uncharacterized protein</fullName>
    </submittedName>
</protein>
<sequence length="148" mass="16747">MYRIIALIRLCSIHAHILNITEYHITRASFHRSRSISETNNKRFAIGRIWIPRVISKRIFCHKRTFERGTSCLRVTRFLSSSAAQHEGLLDTFLSILRGCFAAVFVQIVEYQTPGARRRVRGSAAAVEVFLTAVVPVCVKSVEALTDA</sequence>
<accession>A0A8D9FJ35</accession>
<proteinExistence type="predicted"/>
<dbReference type="AlphaFoldDB" id="A0A8D9FJ35"/>
<name>A0A8D9FJ35_9HEMI</name>
<organism evidence="1">
    <name type="scientific">Cacopsylla melanoneura</name>
    <dbReference type="NCBI Taxonomy" id="428564"/>
    <lineage>
        <taxon>Eukaryota</taxon>
        <taxon>Metazoa</taxon>
        <taxon>Ecdysozoa</taxon>
        <taxon>Arthropoda</taxon>
        <taxon>Hexapoda</taxon>
        <taxon>Insecta</taxon>
        <taxon>Pterygota</taxon>
        <taxon>Neoptera</taxon>
        <taxon>Paraneoptera</taxon>
        <taxon>Hemiptera</taxon>
        <taxon>Sternorrhyncha</taxon>
        <taxon>Psylloidea</taxon>
        <taxon>Psyllidae</taxon>
        <taxon>Psyllinae</taxon>
        <taxon>Cacopsylla</taxon>
    </lineage>
</organism>
<evidence type="ECO:0000313" key="1">
    <source>
        <dbReference type="EMBL" id="CAG6792012.1"/>
    </source>
</evidence>
<dbReference type="EMBL" id="HBUF01678981">
    <property type="protein sequence ID" value="CAG6792012.1"/>
    <property type="molecule type" value="Transcribed_RNA"/>
</dbReference>